<accession>A0AAV2VJX1</accession>
<dbReference type="PROSITE" id="PS51071">
    <property type="entry name" value="HTH_RPIR"/>
    <property type="match status" value="1"/>
</dbReference>
<dbReference type="GO" id="GO:0097367">
    <property type="term" value="F:carbohydrate derivative binding"/>
    <property type="evidence" value="ECO:0007669"/>
    <property type="project" value="InterPro"/>
</dbReference>
<evidence type="ECO:0000259" key="4">
    <source>
        <dbReference type="PROSITE" id="PS51071"/>
    </source>
</evidence>
<dbReference type="Gene3D" id="3.40.50.10490">
    <property type="entry name" value="Glucose-6-phosphate isomerase like protein, domain 1"/>
    <property type="match status" value="1"/>
</dbReference>
<name>A0AAV2VJX1_9VIBR</name>
<dbReference type="SUPFAM" id="SSF46689">
    <property type="entry name" value="Homeodomain-like"/>
    <property type="match status" value="1"/>
</dbReference>
<dbReference type="Pfam" id="PF01380">
    <property type="entry name" value="SIS"/>
    <property type="match status" value="1"/>
</dbReference>
<dbReference type="PANTHER" id="PTHR30514">
    <property type="entry name" value="GLUCOKINASE"/>
    <property type="match status" value="1"/>
</dbReference>
<keyword evidence="2" id="KW-0238">DNA-binding</keyword>
<feature type="domain" description="HTH rpiR-type" evidence="4">
    <location>
        <begin position="5"/>
        <end position="81"/>
    </location>
</feature>
<comment type="caution">
    <text evidence="5">The sequence shown here is derived from an EMBL/GenBank/DDBJ whole genome shotgun (WGS) entry which is preliminary data.</text>
</comment>
<dbReference type="InterPro" id="IPR035472">
    <property type="entry name" value="RpiR-like_SIS"/>
</dbReference>
<protein>
    <submittedName>
        <fullName evidence="5">Transcriptional regulator, RpiR family</fullName>
    </submittedName>
</protein>
<dbReference type="InterPro" id="IPR001347">
    <property type="entry name" value="SIS_dom"/>
</dbReference>
<dbReference type="InterPro" id="IPR036388">
    <property type="entry name" value="WH-like_DNA-bd_sf"/>
</dbReference>
<dbReference type="GO" id="GO:0003677">
    <property type="term" value="F:DNA binding"/>
    <property type="evidence" value="ECO:0007669"/>
    <property type="project" value="UniProtKB-KW"/>
</dbReference>
<evidence type="ECO:0000256" key="2">
    <source>
        <dbReference type="ARBA" id="ARBA00023125"/>
    </source>
</evidence>
<dbReference type="InterPro" id="IPR000281">
    <property type="entry name" value="HTH_RpiR"/>
</dbReference>
<dbReference type="GO" id="GO:1901135">
    <property type="term" value="P:carbohydrate derivative metabolic process"/>
    <property type="evidence" value="ECO:0007669"/>
    <property type="project" value="InterPro"/>
</dbReference>
<dbReference type="InterPro" id="IPR009057">
    <property type="entry name" value="Homeodomain-like_sf"/>
</dbReference>
<dbReference type="InterPro" id="IPR046348">
    <property type="entry name" value="SIS_dom_sf"/>
</dbReference>
<dbReference type="EMBL" id="CAOF01000031">
    <property type="protein sequence ID" value="CCO44806.1"/>
    <property type="molecule type" value="Genomic_DNA"/>
</dbReference>
<dbReference type="SUPFAM" id="SSF53697">
    <property type="entry name" value="SIS domain"/>
    <property type="match status" value="1"/>
</dbReference>
<sequence>MENVLTVAERIKEGFATLTRAERQLANVMLENYPASSLGTVVSLSEAAKVSTPTVVRLAKKLGFGGFPEMQRSIHEEIGDTLKSPIEKHDSIPSIDEKSHLLDRFADAVVNNIRQTVTQIDEKTFNDVVDVLSDQNRSLYIVGGRISHSIAEYMFTHMQVIRANVTMVEPNANSWSHYVINMKPGDTLVVFDIRRYENDILTLAEIARSREVNLILFTDQWGSPVVKLAQHVFHARIEAPSAWDSTVAITFLVEALVEAIQSATWSETSNRMKDLEVLLDKAKLFKKFV</sequence>
<evidence type="ECO:0000313" key="6">
    <source>
        <dbReference type="Proteomes" id="UP000018211"/>
    </source>
</evidence>
<keyword evidence="1" id="KW-0805">Transcription regulation</keyword>
<dbReference type="AlphaFoldDB" id="A0AAV2VJX1"/>
<keyword evidence="3" id="KW-0804">Transcription</keyword>
<dbReference type="CDD" id="cd05013">
    <property type="entry name" value="SIS_RpiR"/>
    <property type="match status" value="1"/>
</dbReference>
<evidence type="ECO:0000256" key="1">
    <source>
        <dbReference type="ARBA" id="ARBA00023015"/>
    </source>
</evidence>
<dbReference type="Proteomes" id="UP000018211">
    <property type="component" value="Unassembled WGS sequence"/>
</dbReference>
<evidence type="ECO:0000313" key="5">
    <source>
        <dbReference type="EMBL" id="CCO44806.1"/>
    </source>
</evidence>
<dbReference type="InterPro" id="IPR047640">
    <property type="entry name" value="RpiR-like"/>
</dbReference>
<dbReference type="PANTHER" id="PTHR30514:SF18">
    <property type="entry name" value="RPIR-FAMILY TRANSCRIPTIONAL REGULATOR"/>
    <property type="match status" value="1"/>
</dbReference>
<organism evidence="5 6">
    <name type="scientific">Vibrio nigripulchritudo SOn1</name>
    <dbReference type="NCBI Taxonomy" id="1238450"/>
    <lineage>
        <taxon>Bacteria</taxon>
        <taxon>Pseudomonadati</taxon>
        <taxon>Pseudomonadota</taxon>
        <taxon>Gammaproteobacteria</taxon>
        <taxon>Vibrionales</taxon>
        <taxon>Vibrionaceae</taxon>
        <taxon>Vibrio</taxon>
    </lineage>
</organism>
<dbReference type="Pfam" id="PF01418">
    <property type="entry name" value="HTH_6"/>
    <property type="match status" value="1"/>
</dbReference>
<dbReference type="Gene3D" id="1.10.10.10">
    <property type="entry name" value="Winged helix-like DNA-binding domain superfamily/Winged helix DNA-binding domain"/>
    <property type="match status" value="1"/>
</dbReference>
<dbReference type="GO" id="GO:0003700">
    <property type="term" value="F:DNA-binding transcription factor activity"/>
    <property type="evidence" value="ECO:0007669"/>
    <property type="project" value="InterPro"/>
</dbReference>
<evidence type="ECO:0000256" key="3">
    <source>
        <dbReference type="ARBA" id="ARBA00023163"/>
    </source>
</evidence>
<reference evidence="5 6" key="1">
    <citation type="journal article" date="2013" name="ISME J.">
        <title>Comparative genomics of pathogenic lineages of Vibrio nigripulchritudo identifies virulence-associated traits.</title>
        <authorList>
            <person name="Goudenege D."/>
            <person name="Labreuche Y."/>
            <person name="Krin E."/>
            <person name="Ansquer D."/>
            <person name="Mangenot S."/>
            <person name="Calteau A."/>
            <person name="Medigue C."/>
            <person name="Mazel D."/>
            <person name="Polz M.F."/>
            <person name="Le Roux F."/>
        </authorList>
    </citation>
    <scope>NUCLEOTIDE SEQUENCE [LARGE SCALE GENOMIC DNA]</scope>
    <source>
        <strain evidence="5 6">SOn1</strain>
    </source>
</reference>
<gene>
    <name evidence="5" type="ORF">VIBNISOn1_1260041</name>
</gene>
<proteinExistence type="predicted"/>